<dbReference type="EMBL" id="OZ019898">
    <property type="protein sequence ID" value="CAK9228976.1"/>
    <property type="molecule type" value="Genomic_DNA"/>
</dbReference>
<proteinExistence type="predicted"/>
<reference evidence="2" key="1">
    <citation type="submission" date="2024-02" db="EMBL/GenBank/DDBJ databases">
        <authorList>
            <consortium name="ELIXIR-Norway"/>
            <consortium name="Elixir Norway"/>
        </authorList>
    </citation>
    <scope>NUCLEOTIDE SEQUENCE</scope>
</reference>
<sequence length="197" mass="21389">MEIVFAASLPGCTQNATVQNGGHCPASGAGISMGKDVPMCEEKDKEWYPACLFDCAYVIQGQQDVTFSSRGKHETALAAAAAAARLLPEFEALTTTILDDPLKTSLCPSSPNSTAEKSSDWSPKSPASTTPLQPPQLRPFVAQLAAFDSAWCSYLYHFVAWQVKDAQVLEADLTQMACQNSLCCRNTKFYLMEIHLD</sequence>
<gene>
    <name evidence="2" type="ORF">CSSPTR1EN2_LOCUS19502</name>
</gene>
<keyword evidence="3" id="KW-1185">Reference proteome</keyword>
<organism evidence="2 3">
    <name type="scientific">Sphagnum troendelagicum</name>
    <dbReference type="NCBI Taxonomy" id="128251"/>
    <lineage>
        <taxon>Eukaryota</taxon>
        <taxon>Viridiplantae</taxon>
        <taxon>Streptophyta</taxon>
        <taxon>Embryophyta</taxon>
        <taxon>Bryophyta</taxon>
        <taxon>Sphagnophytina</taxon>
        <taxon>Sphagnopsida</taxon>
        <taxon>Sphagnales</taxon>
        <taxon>Sphagnaceae</taxon>
        <taxon>Sphagnum</taxon>
    </lineage>
</organism>
<name>A0ABP0UWN4_9BRYO</name>
<accession>A0ABP0UWN4</accession>
<feature type="compositionally biased region" description="Polar residues" evidence="1">
    <location>
        <begin position="106"/>
        <end position="131"/>
    </location>
</feature>
<evidence type="ECO:0000313" key="3">
    <source>
        <dbReference type="Proteomes" id="UP001497512"/>
    </source>
</evidence>
<evidence type="ECO:0000256" key="1">
    <source>
        <dbReference type="SAM" id="MobiDB-lite"/>
    </source>
</evidence>
<protein>
    <submittedName>
        <fullName evidence="2">Uncharacterized protein</fullName>
    </submittedName>
</protein>
<dbReference type="Proteomes" id="UP001497512">
    <property type="component" value="Chromosome 6"/>
</dbReference>
<feature type="region of interest" description="Disordered" evidence="1">
    <location>
        <begin position="104"/>
        <end position="134"/>
    </location>
</feature>
<evidence type="ECO:0000313" key="2">
    <source>
        <dbReference type="EMBL" id="CAK9228976.1"/>
    </source>
</evidence>